<protein>
    <recommendedName>
        <fullName evidence="4">DUF4145 domain-containing protein</fullName>
    </recommendedName>
</protein>
<evidence type="ECO:0000313" key="3">
    <source>
        <dbReference type="Proteomes" id="UP000188174"/>
    </source>
</evidence>
<reference evidence="2 3" key="1">
    <citation type="submission" date="2017-02" db="EMBL/GenBank/DDBJ databases">
        <authorList>
            <person name="Jeong S."/>
        </authorList>
    </citation>
    <scope>NUCLEOTIDE SEQUENCE [LARGE SCALE GENOMIC DNA]</scope>
    <source>
        <strain evidence="2 3">RMAR6-6</strain>
    </source>
</reference>
<keyword evidence="1" id="KW-0472">Membrane</keyword>
<keyword evidence="3" id="KW-1185">Reference proteome</keyword>
<dbReference type="EMBL" id="CP019630">
    <property type="protein sequence ID" value="AQQ03621.1"/>
    <property type="molecule type" value="Genomic_DNA"/>
</dbReference>
<keyword evidence="1" id="KW-0812">Transmembrane</keyword>
<dbReference type="RefSeq" id="WP_077290939.1">
    <property type="nucleotide sequence ID" value="NZ_CP019630.1"/>
</dbReference>
<sequence length="193" mass="22174">MNWLDFIASVVSSLAWPVVVVVTLLVLKEPIERAIPRLHKLKYKELEAEFDRELVRIEKEAKEAGFENIQDDEVIEDFQENLKQISRISPNAAIVEAFREIERSAKKLLEVKGVTPDYKVAAPYRLIERVLEKTKALGTRELKIFRDLRQLRNKITHSEFTATEAQAIEYIELAAQLIAKMEAEISVFAAPIK</sequence>
<keyword evidence="1" id="KW-1133">Transmembrane helix</keyword>
<gene>
    <name evidence="2" type="ORF">B0E33_08465</name>
</gene>
<dbReference type="Gene3D" id="1.20.120.330">
    <property type="entry name" value="Nucleotidyltransferases domain 2"/>
    <property type="match status" value="1"/>
</dbReference>
<proteinExistence type="predicted"/>
<evidence type="ECO:0000256" key="1">
    <source>
        <dbReference type="SAM" id="Phobius"/>
    </source>
</evidence>
<dbReference type="Proteomes" id="UP000188174">
    <property type="component" value="Chromosome"/>
</dbReference>
<evidence type="ECO:0000313" key="2">
    <source>
        <dbReference type="EMBL" id="AQQ03621.1"/>
    </source>
</evidence>
<feature type="transmembrane region" description="Helical" evidence="1">
    <location>
        <begin position="6"/>
        <end position="27"/>
    </location>
</feature>
<organism evidence="2 3">
    <name type="scientific">Roseibium algicola</name>
    <dbReference type="NCBI Taxonomy" id="2857014"/>
    <lineage>
        <taxon>Bacteria</taxon>
        <taxon>Pseudomonadati</taxon>
        <taxon>Pseudomonadota</taxon>
        <taxon>Alphaproteobacteria</taxon>
        <taxon>Hyphomicrobiales</taxon>
        <taxon>Stappiaceae</taxon>
        <taxon>Roseibium</taxon>
    </lineage>
</organism>
<accession>A0ABM6HZZ3</accession>
<name>A0ABM6HZZ3_9HYPH</name>
<evidence type="ECO:0008006" key="4">
    <source>
        <dbReference type="Google" id="ProtNLM"/>
    </source>
</evidence>